<keyword evidence="2" id="KW-1133">Transmembrane helix</keyword>
<name>A0A367LDI5_9HYPO</name>
<reference evidence="3 4" key="1">
    <citation type="journal article" date="2015" name="BMC Genomics">
        <title>Insights from the genome of Ophiocordyceps polyrhachis-furcata to pathogenicity and host specificity in insect fungi.</title>
        <authorList>
            <person name="Wichadakul D."/>
            <person name="Kobmoo N."/>
            <person name="Ingsriswang S."/>
            <person name="Tangphatsornruang S."/>
            <person name="Chantasingh D."/>
            <person name="Luangsa-ard J.J."/>
            <person name="Eurwilaichitr L."/>
        </authorList>
    </citation>
    <scope>NUCLEOTIDE SEQUENCE [LARGE SCALE GENOMIC DNA]</scope>
    <source>
        <strain evidence="3 4">BCC 54312</strain>
    </source>
</reference>
<keyword evidence="4" id="KW-1185">Reference proteome</keyword>
<protein>
    <recommendedName>
        <fullName evidence="5">Potassium channel domain-containing protein</fullName>
    </recommendedName>
</protein>
<dbReference type="GO" id="GO:0030007">
    <property type="term" value="P:intracellular potassium ion homeostasis"/>
    <property type="evidence" value="ECO:0007669"/>
    <property type="project" value="TreeGrafter"/>
</dbReference>
<dbReference type="GO" id="GO:1990573">
    <property type="term" value="P:potassium ion import across plasma membrane"/>
    <property type="evidence" value="ECO:0007669"/>
    <property type="project" value="TreeGrafter"/>
</dbReference>
<dbReference type="EMBL" id="LKCN02000007">
    <property type="protein sequence ID" value="RCI12477.1"/>
    <property type="molecule type" value="Genomic_DNA"/>
</dbReference>
<proteinExistence type="predicted"/>
<feature type="compositionally biased region" description="Low complexity" evidence="1">
    <location>
        <begin position="101"/>
        <end position="110"/>
    </location>
</feature>
<dbReference type="AlphaFoldDB" id="A0A367LDI5"/>
<dbReference type="GO" id="GO:0005886">
    <property type="term" value="C:plasma membrane"/>
    <property type="evidence" value="ECO:0007669"/>
    <property type="project" value="TreeGrafter"/>
</dbReference>
<dbReference type="PANTHER" id="PTHR31064">
    <property type="entry name" value="POTASSIUM TRANSPORT PROTEIN DDB_G0292412-RELATED"/>
    <property type="match status" value="1"/>
</dbReference>
<dbReference type="InterPro" id="IPR051143">
    <property type="entry name" value="TrkH_K-transport"/>
</dbReference>
<feature type="region of interest" description="Disordered" evidence="1">
    <location>
        <begin position="96"/>
        <end position="117"/>
    </location>
</feature>
<gene>
    <name evidence="3" type="ORF">L249_1162</name>
</gene>
<dbReference type="Proteomes" id="UP000253664">
    <property type="component" value="Unassembled WGS sequence"/>
</dbReference>
<evidence type="ECO:0000256" key="1">
    <source>
        <dbReference type="SAM" id="MobiDB-lite"/>
    </source>
</evidence>
<keyword evidence="2" id="KW-0472">Membrane</keyword>
<feature type="transmembrane region" description="Helical" evidence="2">
    <location>
        <begin position="6"/>
        <end position="26"/>
    </location>
</feature>
<evidence type="ECO:0000313" key="3">
    <source>
        <dbReference type="EMBL" id="RCI12477.1"/>
    </source>
</evidence>
<dbReference type="OrthoDB" id="9999863at2759"/>
<evidence type="ECO:0000256" key="2">
    <source>
        <dbReference type="SAM" id="Phobius"/>
    </source>
</evidence>
<evidence type="ECO:0000313" key="4">
    <source>
        <dbReference type="Proteomes" id="UP000253664"/>
    </source>
</evidence>
<dbReference type="GO" id="GO:0140107">
    <property type="term" value="F:high-affinity potassium ion transmembrane transporter activity"/>
    <property type="evidence" value="ECO:0007669"/>
    <property type="project" value="TreeGrafter"/>
</dbReference>
<feature type="transmembrane region" description="Helical" evidence="2">
    <location>
        <begin position="64"/>
        <end position="84"/>
    </location>
</feature>
<comment type="caution">
    <text evidence="3">The sequence shown here is derived from an EMBL/GenBank/DDBJ whole genome shotgun (WGS) entry which is preliminary data.</text>
</comment>
<keyword evidence="2" id="KW-0812">Transmembrane</keyword>
<sequence>MWKPNFLLLHYAAITVLALLAVPILYPAGNMGFIDAFFMGFSSATNAGLPTVDCSRLALHQQLYIYLVPIVCNAGFVQVVMVAFHLRRLRSRLNGHCSAMSSSSSSSSSYRGGGGGR</sequence>
<organism evidence="3 4">
    <name type="scientific">Ophiocordyceps polyrhachis-furcata BCC 54312</name>
    <dbReference type="NCBI Taxonomy" id="1330021"/>
    <lineage>
        <taxon>Eukaryota</taxon>
        <taxon>Fungi</taxon>
        <taxon>Dikarya</taxon>
        <taxon>Ascomycota</taxon>
        <taxon>Pezizomycotina</taxon>
        <taxon>Sordariomycetes</taxon>
        <taxon>Hypocreomycetidae</taxon>
        <taxon>Hypocreales</taxon>
        <taxon>Ophiocordycipitaceae</taxon>
        <taxon>Ophiocordyceps</taxon>
    </lineage>
</organism>
<dbReference type="PANTHER" id="PTHR31064:SF5">
    <property type="entry name" value="POTASSIUM ION TRANSPORTER (EUROFUNG)"/>
    <property type="match status" value="1"/>
</dbReference>
<accession>A0A367LDI5</accession>
<evidence type="ECO:0008006" key="5">
    <source>
        <dbReference type="Google" id="ProtNLM"/>
    </source>
</evidence>
<dbReference type="STRING" id="1330021.A0A367LDI5"/>